<accession>A0AA90Z2V8</accession>
<evidence type="ECO:0000256" key="4">
    <source>
        <dbReference type="ARBA" id="ARBA00020295"/>
    </source>
</evidence>
<dbReference type="NCBIfam" id="TIGR00217">
    <property type="entry name" value="malQ"/>
    <property type="match status" value="1"/>
</dbReference>
<evidence type="ECO:0000256" key="8">
    <source>
        <dbReference type="ARBA" id="ARBA00031423"/>
    </source>
</evidence>
<organism evidence="12 13">
    <name type="scientific">Ruegeria atlantica</name>
    <dbReference type="NCBI Taxonomy" id="81569"/>
    <lineage>
        <taxon>Bacteria</taxon>
        <taxon>Pseudomonadati</taxon>
        <taxon>Pseudomonadota</taxon>
        <taxon>Alphaproteobacteria</taxon>
        <taxon>Rhodobacterales</taxon>
        <taxon>Roseobacteraceae</taxon>
        <taxon>Ruegeria</taxon>
    </lineage>
</organism>
<dbReference type="InterPro" id="IPR017853">
    <property type="entry name" value="GH"/>
</dbReference>
<evidence type="ECO:0000256" key="10">
    <source>
        <dbReference type="RuleBase" id="RU361207"/>
    </source>
</evidence>
<evidence type="ECO:0000256" key="5">
    <source>
        <dbReference type="ARBA" id="ARBA00022676"/>
    </source>
</evidence>
<protein>
    <recommendedName>
        <fullName evidence="4 10">4-alpha-glucanotransferase</fullName>
        <ecNumber evidence="3 10">2.4.1.25</ecNumber>
    </recommendedName>
    <alternativeName>
        <fullName evidence="8 10">Amylomaltase</fullName>
    </alternativeName>
    <alternativeName>
        <fullName evidence="9 10">Disproportionating enzyme</fullName>
    </alternativeName>
</protein>
<keyword evidence="5 10" id="KW-0328">Glycosyltransferase</keyword>
<sequence length="661" mass="72162">MTDWVAELCRFVGVASDYRGFDGQLIQVAPDTQVAVLRAMGLDVTSEADARVVLHRIRTVEEQRQLPQELIVTAGQPAKFPVSRTVSWSLETESGEKVVESGEAVQSIAIPALPIGIHRLCLNGEFTSWVLARPLRALNLSDLIAEPRIWGVLTALYGLTDKTAASLGSYHSLGEYAAAMAMHGADFVGINPIHAMGQVRPDDVVSPYSPSHREFLNTWYCTETGSASCDLINYRAALQENAAALDDGFEEFLRLPDGAPEKRSLAGFRASGGARLRDFAVFEALAFRFGSDWRKWPTPYQDRDSGAVAAFAHDHEQEIALVEWGQWQSDVQLANAQTRAIKAGMRLGLYLDLAVGPRLGGAETWSKDTALVTGATLGAPPDPLGPSGQSWGLAPLCPIRIRKQGYAGFARLLRTVMRHAGMIRIDHVLGLMRSYWIPEGSEEGTYVRYPFDALLAVVAIESVRTKSIVIGEDLGLVPSGLREKTEAAGIYGLDVLQYMRSEDGGFVDTSKTRKKAVCAFATHDTPTIAGFFAAEDARVRAEIGSIDRTCFANVRADRQAAAQTLGASRPVQEIHRRLARSSSEIVAVQLDDIAERKDQQNLPGTVDEFPNWRLKAPFSVSDIKTSDAFVCLGTEMSAQSRSNQNGMEKDNDLQDCSHVAH</sequence>
<dbReference type="SUPFAM" id="SSF51445">
    <property type="entry name" value="(Trans)glycosidases"/>
    <property type="match status" value="1"/>
</dbReference>
<evidence type="ECO:0000256" key="7">
    <source>
        <dbReference type="ARBA" id="ARBA00023277"/>
    </source>
</evidence>
<dbReference type="Pfam" id="PF02446">
    <property type="entry name" value="Glyco_hydro_77"/>
    <property type="match status" value="1"/>
</dbReference>
<evidence type="ECO:0000313" key="13">
    <source>
        <dbReference type="Proteomes" id="UP000597886"/>
    </source>
</evidence>
<dbReference type="Proteomes" id="UP000597886">
    <property type="component" value="Unassembled WGS sequence"/>
</dbReference>
<dbReference type="RefSeq" id="WP_171331186.1">
    <property type="nucleotide sequence ID" value="NZ_WVRA01000006.1"/>
</dbReference>
<feature type="region of interest" description="Disordered" evidence="11">
    <location>
        <begin position="639"/>
        <end position="661"/>
    </location>
</feature>
<evidence type="ECO:0000256" key="3">
    <source>
        <dbReference type="ARBA" id="ARBA00012560"/>
    </source>
</evidence>
<dbReference type="EMBL" id="WVRA01000006">
    <property type="protein sequence ID" value="NOE19611.1"/>
    <property type="molecule type" value="Genomic_DNA"/>
</dbReference>
<evidence type="ECO:0000313" key="12">
    <source>
        <dbReference type="EMBL" id="NOE19611.1"/>
    </source>
</evidence>
<evidence type="ECO:0000256" key="11">
    <source>
        <dbReference type="SAM" id="MobiDB-lite"/>
    </source>
</evidence>
<dbReference type="GO" id="GO:0004134">
    <property type="term" value="F:4-alpha-glucanotransferase activity"/>
    <property type="evidence" value="ECO:0007669"/>
    <property type="project" value="UniProtKB-EC"/>
</dbReference>
<dbReference type="Gene3D" id="3.20.20.80">
    <property type="entry name" value="Glycosidases"/>
    <property type="match status" value="1"/>
</dbReference>
<dbReference type="PANTHER" id="PTHR32438">
    <property type="entry name" value="4-ALPHA-GLUCANOTRANSFERASE DPE1, CHLOROPLASTIC/AMYLOPLASTIC"/>
    <property type="match status" value="1"/>
</dbReference>
<dbReference type="AlphaFoldDB" id="A0AA90Z2V8"/>
<evidence type="ECO:0000256" key="1">
    <source>
        <dbReference type="ARBA" id="ARBA00000439"/>
    </source>
</evidence>
<keyword evidence="6 10" id="KW-0808">Transferase</keyword>
<dbReference type="EC" id="2.4.1.25" evidence="3 10"/>
<comment type="caution">
    <text evidence="12">The sequence shown here is derived from an EMBL/GenBank/DDBJ whole genome shotgun (WGS) entry which is preliminary data.</text>
</comment>
<keyword evidence="7 10" id="KW-0119">Carbohydrate metabolism</keyword>
<evidence type="ECO:0000256" key="9">
    <source>
        <dbReference type="ARBA" id="ARBA00031501"/>
    </source>
</evidence>
<name>A0AA90Z2V8_9RHOB</name>
<gene>
    <name evidence="12" type="primary">malQ</name>
    <name evidence="12" type="ORF">GS634_15915</name>
</gene>
<proteinExistence type="inferred from homology"/>
<comment type="similarity">
    <text evidence="2 10">Belongs to the disproportionating enzyme family.</text>
</comment>
<evidence type="ECO:0000256" key="2">
    <source>
        <dbReference type="ARBA" id="ARBA00005684"/>
    </source>
</evidence>
<reference evidence="12" key="1">
    <citation type="submission" date="2019-12" db="EMBL/GenBank/DDBJ databases">
        <title>Ruegeria JWLKs population differentiation of coral mucus and skeleton niches.</title>
        <authorList>
            <person name="Luo D."/>
        </authorList>
    </citation>
    <scope>NUCLEOTIDE SEQUENCE</scope>
    <source>
        <strain evidence="12">HKCCD6181</strain>
    </source>
</reference>
<dbReference type="PANTHER" id="PTHR32438:SF5">
    <property type="entry name" value="4-ALPHA-GLUCANOTRANSFERASE DPE1, CHLOROPLASTIC_AMYLOPLASTIC"/>
    <property type="match status" value="1"/>
</dbReference>
<comment type="catalytic activity">
    <reaction evidence="1 10">
        <text>Transfers a segment of a (1-&gt;4)-alpha-D-glucan to a new position in an acceptor, which may be glucose or a (1-&gt;4)-alpha-D-glucan.</text>
        <dbReference type="EC" id="2.4.1.25"/>
    </reaction>
</comment>
<evidence type="ECO:0000256" key="6">
    <source>
        <dbReference type="ARBA" id="ARBA00022679"/>
    </source>
</evidence>
<dbReference type="GO" id="GO:0005975">
    <property type="term" value="P:carbohydrate metabolic process"/>
    <property type="evidence" value="ECO:0007669"/>
    <property type="project" value="InterPro"/>
</dbReference>
<dbReference type="InterPro" id="IPR003385">
    <property type="entry name" value="Glyco_hydro_77"/>
</dbReference>